<feature type="compositionally biased region" description="Basic and acidic residues" evidence="1">
    <location>
        <begin position="123"/>
        <end position="139"/>
    </location>
</feature>
<protein>
    <submittedName>
        <fullName evidence="2">Uncharacterized protein</fullName>
    </submittedName>
</protein>
<feature type="region of interest" description="Disordered" evidence="1">
    <location>
        <begin position="1"/>
        <end position="105"/>
    </location>
</feature>
<dbReference type="EMBL" id="LAZR01059632">
    <property type="protein sequence ID" value="KKK67398.1"/>
    <property type="molecule type" value="Genomic_DNA"/>
</dbReference>
<dbReference type="AlphaFoldDB" id="A0A0F8XEX8"/>
<feature type="compositionally biased region" description="Low complexity" evidence="1">
    <location>
        <begin position="9"/>
        <end position="27"/>
    </location>
</feature>
<feature type="compositionally biased region" description="Basic and acidic residues" evidence="1">
    <location>
        <begin position="65"/>
        <end position="97"/>
    </location>
</feature>
<organism evidence="2">
    <name type="scientific">marine sediment metagenome</name>
    <dbReference type="NCBI Taxonomy" id="412755"/>
    <lineage>
        <taxon>unclassified sequences</taxon>
        <taxon>metagenomes</taxon>
        <taxon>ecological metagenomes</taxon>
    </lineage>
</organism>
<comment type="caution">
    <text evidence="2">The sequence shown here is derived from an EMBL/GenBank/DDBJ whole genome shotgun (WGS) entry which is preliminary data.</text>
</comment>
<sequence length="310" mass="34394">MEDLIMADEASTTTTVVESSETETQQTEAEKQGEIDLENIFGDQPTSPESSEEKETPASGEEEVKDPSGEETPAEKKEEGAEKKEEVKETPDEKSEEVTAAEKVLADQKTADELKVAYEKLTPEEKAATDAAAARDTETRTTLADLKITVEKSDKRNQDTTRWAQGLSRDVADLKRENLILKKQAEDPEYDPAKDTSLDTGPTEEQKEAAATQKGRADSSLIAAYGKDNENKEAVDRDLKEYRDTFASDPVVQQQVVRSAMPVQEAISIVRLSKFFGEYGRDPEAIIATVTERLTKELEPKIREEETKSI</sequence>
<feature type="region of interest" description="Disordered" evidence="1">
    <location>
        <begin position="123"/>
        <end position="142"/>
    </location>
</feature>
<name>A0A0F8XEX8_9ZZZZ</name>
<feature type="non-terminal residue" evidence="2">
    <location>
        <position position="310"/>
    </location>
</feature>
<reference evidence="2" key="1">
    <citation type="journal article" date="2015" name="Nature">
        <title>Complex archaea that bridge the gap between prokaryotes and eukaryotes.</title>
        <authorList>
            <person name="Spang A."/>
            <person name="Saw J.H."/>
            <person name="Jorgensen S.L."/>
            <person name="Zaremba-Niedzwiedzka K."/>
            <person name="Martijn J."/>
            <person name="Lind A.E."/>
            <person name="van Eijk R."/>
            <person name="Schleper C."/>
            <person name="Guy L."/>
            <person name="Ettema T.J."/>
        </authorList>
    </citation>
    <scope>NUCLEOTIDE SEQUENCE</scope>
</reference>
<feature type="region of interest" description="Disordered" evidence="1">
    <location>
        <begin position="179"/>
        <end position="218"/>
    </location>
</feature>
<evidence type="ECO:0000256" key="1">
    <source>
        <dbReference type="SAM" id="MobiDB-lite"/>
    </source>
</evidence>
<accession>A0A0F8XEX8</accession>
<evidence type="ECO:0000313" key="2">
    <source>
        <dbReference type="EMBL" id="KKK67398.1"/>
    </source>
</evidence>
<proteinExistence type="predicted"/>
<gene>
    <name evidence="2" type="ORF">LCGC14_2954470</name>
</gene>
<feature type="compositionally biased region" description="Basic and acidic residues" evidence="1">
    <location>
        <begin position="179"/>
        <end position="197"/>
    </location>
</feature>